<comment type="caution">
    <text evidence="3">The sequence shown here is derived from an EMBL/GenBank/DDBJ whole genome shotgun (WGS) entry which is preliminary data.</text>
</comment>
<keyword evidence="1" id="KW-0808">Transferase</keyword>
<dbReference type="RefSeq" id="WP_323984343.1">
    <property type="nucleotide sequence ID" value="NZ_JAYKBW010000019.1"/>
</dbReference>
<sequence length="355" mass="39431">MSRTFINGLSCISAQPSFSGEFPNSFCENAKENILYAMEPPYKDYIPPAAIRRMSKSVKMGMVAASEALKQAQLPLPQAILVGTGMGCLQDSEKFLKTLLDNQEQHLTPTAFIQSTHNTVAGQIAINLQCKGMNLTYVNGACSFESALLEAKMHMEQDQLQHILVGGIDEHSPHTTYLYELAGIIKDKATLPCPILQPNTSGIRLGEGATFFALSDTCSEQTVAELLNVEIRYNLAPNEIEAFVSHFLTQSGCALTDIDLVISGRGENQEDRPFFDSFDNLFPSTPILIYKHLSGEFFTASAIGMFIACKYNTLERLPSILQSYPERQLPRPSQYILLYNQYLGKEHSLVLLRKK</sequence>
<dbReference type="SUPFAM" id="SSF53901">
    <property type="entry name" value="Thiolase-like"/>
    <property type="match status" value="1"/>
</dbReference>
<keyword evidence="4" id="KW-1185">Reference proteome</keyword>
<evidence type="ECO:0000313" key="4">
    <source>
        <dbReference type="Proteomes" id="UP001311730"/>
    </source>
</evidence>
<dbReference type="InterPro" id="IPR014030">
    <property type="entry name" value="Ketoacyl_synth_N"/>
</dbReference>
<reference evidence="3 4" key="1">
    <citation type="submission" date="2023-12" db="EMBL/GenBank/DDBJ databases">
        <title>Genomic sequences of Capnocytophaga and Parvimonas strains.</title>
        <authorList>
            <person name="Watt R.M."/>
            <person name="Wang M."/>
            <person name="Yang T."/>
            <person name="Tong W.M."/>
        </authorList>
    </citation>
    <scope>NUCLEOTIDE SEQUENCE [LARGE SCALE GENOMIC DNA]</scope>
    <source>
        <strain evidence="3 4">CCUG 13096</strain>
    </source>
</reference>
<protein>
    <submittedName>
        <fullName evidence="3">Beta-ketoacyl synthase N-terminal-like domain-containing protein</fullName>
    </submittedName>
</protein>
<feature type="domain" description="Beta-ketoacyl synthase-like N-terminal" evidence="2">
    <location>
        <begin position="45"/>
        <end position="212"/>
    </location>
</feature>
<gene>
    <name evidence="3" type="ORF">VJJ08_13750</name>
</gene>
<dbReference type="PANTHER" id="PTHR11712:SF336">
    <property type="entry name" value="3-OXOACYL-[ACYL-CARRIER-PROTEIN] SYNTHASE, MITOCHONDRIAL"/>
    <property type="match status" value="1"/>
</dbReference>
<evidence type="ECO:0000256" key="1">
    <source>
        <dbReference type="ARBA" id="ARBA00022679"/>
    </source>
</evidence>
<proteinExistence type="predicted"/>
<dbReference type="EMBL" id="JAYKBW010000019">
    <property type="protein sequence ID" value="MEB3076351.1"/>
    <property type="molecule type" value="Genomic_DNA"/>
</dbReference>
<dbReference type="PANTHER" id="PTHR11712">
    <property type="entry name" value="POLYKETIDE SYNTHASE-RELATED"/>
    <property type="match status" value="1"/>
</dbReference>
<organism evidence="3 4">
    <name type="scientific">Capnocytophaga gingivalis</name>
    <dbReference type="NCBI Taxonomy" id="1017"/>
    <lineage>
        <taxon>Bacteria</taxon>
        <taxon>Pseudomonadati</taxon>
        <taxon>Bacteroidota</taxon>
        <taxon>Flavobacteriia</taxon>
        <taxon>Flavobacteriales</taxon>
        <taxon>Flavobacteriaceae</taxon>
        <taxon>Capnocytophaga</taxon>
    </lineage>
</organism>
<dbReference type="Proteomes" id="UP001311730">
    <property type="component" value="Unassembled WGS sequence"/>
</dbReference>
<name>A0ABU5ZBJ5_9FLAO</name>
<dbReference type="InterPro" id="IPR000794">
    <property type="entry name" value="Beta-ketoacyl_synthase"/>
</dbReference>
<evidence type="ECO:0000313" key="3">
    <source>
        <dbReference type="EMBL" id="MEB3076351.1"/>
    </source>
</evidence>
<dbReference type="InterPro" id="IPR016039">
    <property type="entry name" value="Thiolase-like"/>
</dbReference>
<dbReference type="Pfam" id="PF00109">
    <property type="entry name" value="ketoacyl-synt"/>
    <property type="match status" value="1"/>
</dbReference>
<accession>A0ABU5ZBJ5</accession>
<evidence type="ECO:0000259" key="2">
    <source>
        <dbReference type="Pfam" id="PF00109"/>
    </source>
</evidence>
<dbReference type="Gene3D" id="3.40.47.10">
    <property type="match status" value="1"/>
</dbReference>